<proteinExistence type="predicted"/>
<dbReference type="EMBL" id="OW152835">
    <property type="protein sequence ID" value="CAH2056331.1"/>
    <property type="molecule type" value="Genomic_DNA"/>
</dbReference>
<name>A0ABN8IHH7_9NEOP</name>
<gene>
    <name evidence="2" type="ORF">IPOD504_LOCUS9566</name>
</gene>
<sequence>MDLESFCRDKKGRRIIKRNSLYKDPDLFNIYLESNNRFGQRFQGWLKAGEGANTVEVCCNTNKKQNKVQKKLGEMLAKPVQITKAERMMEKMGWQGGALGKHGEGIIEPIAPNASYATTTVGLGRNEKRPKNELKNKKNVKENFDTNVLLHILEFVKCDLEHEIVFECCLWKKERKWVHKIVEALASNADARVKVLFQIVSYVYIRKPQKICI</sequence>
<dbReference type="SMART" id="SM00443">
    <property type="entry name" value="G_patch"/>
    <property type="match status" value="1"/>
</dbReference>
<evidence type="ECO:0000313" key="3">
    <source>
        <dbReference type="Proteomes" id="UP000837857"/>
    </source>
</evidence>
<reference evidence="2" key="1">
    <citation type="submission" date="2022-03" db="EMBL/GenBank/DDBJ databases">
        <authorList>
            <person name="Martin H S."/>
        </authorList>
    </citation>
    <scope>NUCLEOTIDE SEQUENCE</scope>
</reference>
<evidence type="ECO:0000259" key="1">
    <source>
        <dbReference type="PROSITE" id="PS50174"/>
    </source>
</evidence>
<evidence type="ECO:0000313" key="2">
    <source>
        <dbReference type="EMBL" id="CAH2056331.1"/>
    </source>
</evidence>
<dbReference type="Pfam" id="PF01585">
    <property type="entry name" value="G-patch"/>
    <property type="match status" value="1"/>
</dbReference>
<accession>A0ABN8IHH7</accession>
<keyword evidence="3" id="KW-1185">Reference proteome</keyword>
<dbReference type="PROSITE" id="PS50174">
    <property type="entry name" value="G_PATCH"/>
    <property type="match status" value="1"/>
</dbReference>
<organism evidence="2 3">
    <name type="scientific">Iphiclides podalirius</name>
    <name type="common">scarce swallowtail</name>
    <dbReference type="NCBI Taxonomy" id="110791"/>
    <lineage>
        <taxon>Eukaryota</taxon>
        <taxon>Metazoa</taxon>
        <taxon>Ecdysozoa</taxon>
        <taxon>Arthropoda</taxon>
        <taxon>Hexapoda</taxon>
        <taxon>Insecta</taxon>
        <taxon>Pterygota</taxon>
        <taxon>Neoptera</taxon>
        <taxon>Endopterygota</taxon>
        <taxon>Lepidoptera</taxon>
        <taxon>Glossata</taxon>
        <taxon>Ditrysia</taxon>
        <taxon>Papilionoidea</taxon>
        <taxon>Papilionidae</taxon>
        <taxon>Papilioninae</taxon>
        <taxon>Iphiclides</taxon>
    </lineage>
</organism>
<dbReference type="Proteomes" id="UP000837857">
    <property type="component" value="Chromosome 23"/>
</dbReference>
<feature type="domain" description="G-patch" evidence="1">
    <location>
        <begin position="81"/>
        <end position="128"/>
    </location>
</feature>
<feature type="non-terminal residue" evidence="2">
    <location>
        <position position="1"/>
    </location>
</feature>
<protein>
    <recommendedName>
        <fullName evidence="1">G-patch domain-containing protein</fullName>
    </recommendedName>
</protein>
<dbReference type="InterPro" id="IPR000467">
    <property type="entry name" value="G_patch_dom"/>
</dbReference>